<keyword evidence="2" id="KW-1185">Reference proteome</keyword>
<accession>A0A0R3Q1D9</accession>
<reference evidence="1 2" key="2">
    <citation type="submission" date="2018-11" db="EMBL/GenBank/DDBJ databases">
        <authorList>
            <consortium name="Pathogen Informatics"/>
        </authorList>
    </citation>
    <scope>NUCLEOTIDE SEQUENCE [LARGE SCALE GENOMIC DNA]</scope>
    <source>
        <strain evidence="1 2">Costa Rica</strain>
    </source>
</reference>
<dbReference type="Proteomes" id="UP000267027">
    <property type="component" value="Unassembled WGS sequence"/>
</dbReference>
<evidence type="ECO:0000313" key="1">
    <source>
        <dbReference type="EMBL" id="VDM64405.1"/>
    </source>
</evidence>
<sequence length="120" mass="14437">MTPEKNCCSVHTTVEESAAPRSRQHGFVHEHRFIRSTNNTNRMFTTKKMWINTIFCMRRSASNYDEEEVKKFYVDLEKFYRDDRTFFKIIIGDFNAKIGPRKTFEERYIGNPRIRSERAE</sequence>
<gene>
    <name evidence="1" type="ORF">ACOC_LOCUS12820</name>
</gene>
<protein>
    <submittedName>
        <fullName evidence="3">Craniofacial development protein 2-like</fullName>
    </submittedName>
</protein>
<reference evidence="3" key="1">
    <citation type="submission" date="2017-02" db="UniProtKB">
        <authorList>
            <consortium name="WormBaseParasite"/>
        </authorList>
    </citation>
    <scope>IDENTIFICATION</scope>
</reference>
<proteinExistence type="predicted"/>
<dbReference type="OrthoDB" id="7398566at2759"/>
<dbReference type="EMBL" id="UYYA01005243">
    <property type="protein sequence ID" value="VDM64405.1"/>
    <property type="molecule type" value="Genomic_DNA"/>
</dbReference>
<dbReference type="AlphaFoldDB" id="A0A0R3Q1D9"/>
<dbReference type="WBParaSite" id="ACOC_0001281901-mRNA-1">
    <property type="protein sequence ID" value="ACOC_0001281901-mRNA-1"/>
    <property type="gene ID" value="ACOC_0001281901"/>
</dbReference>
<evidence type="ECO:0000313" key="3">
    <source>
        <dbReference type="WBParaSite" id="ACOC_0001281901-mRNA-1"/>
    </source>
</evidence>
<name>A0A0R3Q1D9_ANGCS</name>
<evidence type="ECO:0000313" key="2">
    <source>
        <dbReference type="Proteomes" id="UP000267027"/>
    </source>
</evidence>
<organism evidence="3">
    <name type="scientific">Angiostrongylus costaricensis</name>
    <name type="common">Nematode worm</name>
    <dbReference type="NCBI Taxonomy" id="334426"/>
    <lineage>
        <taxon>Eukaryota</taxon>
        <taxon>Metazoa</taxon>
        <taxon>Ecdysozoa</taxon>
        <taxon>Nematoda</taxon>
        <taxon>Chromadorea</taxon>
        <taxon>Rhabditida</taxon>
        <taxon>Rhabditina</taxon>
        <taxon>Rhabditomorpha</taxon>
        <taxon>Strongyloidea</taxon>
        <taxon>Metastrongylidae</taxon>
        <taxon>Angiostrongylus</taxon>
    </lineage>
</organism>